<keyword evidence="1" id="KW-0472">Membrane</keyword>
<evidence type="ECO:0000313" key="2">
    <source>
        <dbReference type="EMBL" id="RIN10697.1"/>
    </source>
</evidence>
<keyword evidence="1" id="KW-1133">Transmembrane helix</keyword>
<comment type="caution">
    <text evidence="2">The sequence shown here is derived from an EMBL/GenBank/DDBJ whole genome shotgun (WGS) entry which is preliminary data.</text>
</comment>
<dbReference type="RefSeq" id="WP_017723349.1">
    <property type="nucleotide sequence ID" value="NZ_CABIWF010000003.1"/>
</dbReference>
<protein>
    <submittedName>
        <fullName evidence="2">Uncharacterized protein</fullName>
    </submittedName>
</protein>
<feature type="transmembrane region" description="Helical" evidence="1">
    <location>
        <begin position="29"/>
        <end position="49"/>
    </location>
</feature>
<organism evidence="2 3">
    <name type="scientific">Staphylococcus xylosus</name>
    <dbReference type="NCBI Taxonomy" id="1288"/>
    <lineage>
        <taxon>Bacteria</taxon>
        <taxon>Bacillati</taxon>
        <taxon>Bacillota</taxon>
        <taxon>Bacilli</taxon>
        <taxon>Bacillales</taxon>
        <taxon>Staphylococcaceae</taxon>
        <taxon>Staphylococcus</taxon>
    </lineage>
</organism>
<evidence type="ECO:0000256" key="1">
    <source>
        <dbReference type="SAM" id="Phobius"/>
    </source>
</evidence>
<proteinExistence type="predicted"/>
<dbReference type="EMBL" id="QXUL01000033">
    <property type="protein sequence ID" value="RIN10697.1"/>
    <property type="molecule type" value="Genomic_DNA"/>
</dbReference>
<dbReference type="Proteomes" id="UP000285567">
    <property type="component" value="Unassembled WGS sequence"/>
</dbReference>
<dbReference type="OrthoDB" id="2413419at2"/>
<name>A0A418INC0_STAXY</name>
<accession>A0A418INC0</accession>
<evidence type="ECO:0000313" key="3">
    <source>
        <dbReference type="Proteomes" id="UP000285567"/>
    </source>
</evidence>
<keyword evidence="1" id="KW-0812">Transmembrane</keyword>
<keyword evidence="3" id="KW-1185">Reference proteome</keyword>
<gene>
    <name evidence="2" type="ORF">BU097_07620</name>
</gene>
<sequence>MLFKLGLIFLAFILCSIMTHYFTAEGTWVNLLLKSLSLSLILVFLFNYIKLMIELKRNK</sequence>
<reference evidence="2 3" key="1">
    <citation type="journal article" date="2016" name="Front. Microbiol.">
        <title>Comprehensive Phylogenetic Analysis of Bovine Non-aureus Staphylococci Species Based on Whole-Genome Sequencing.</title>
        <authorList>
            <person name="Naushad S."/>
            <person name="Barkema H.W."/>
            <person name="Luby C."/>
            <person name="Condas L.A."/>
            <person name="Nobrega D.B."/>
            <person name="Carson D.A."/>
            <person name="De Buck J."/>
        </authorList>
    </citation>
    <scope>NUCLEOTIDE SEQUENCE [LARGE SCALE GENOMIC DNA]</scope>
    <source>
        <strain evidence="2 3">SNUC 102</strain>
    </source>
</reference>
<dbReference type="AlphaFoldDB" id="A0A418INC0"/>